<keyword evidence="3" id="KW-0328">Glycosyltransferase</keyword>
<dbReference type="STRING" id="545696.HOLDEFILI_01731"/>
<protein>
    <submittedName>
        <fullName evidence="3">Glycosyltransferase, group 1 family protein</fullName>
        <ecNumber evidence="3">2.4.-.-</ecNumber>
    </submittedName>
</protein>
<evidence type="ECO:0000313" key="4">
    <source>
        <dbReference type="Proteomes" id="UP000005950"/>
    </source>
</evidence>
<evidence type="ECO:0000259" key="1">
    <source>
        <dbReference type="Pfam" id="PF00534"/>
    </source>
</evidence>
<sequence length="369" mass="42321">MKKIMLISPKDNNFYNFRSELILKLKDEGNEVILVCPYGEKIDYFTNRGCCFVDIQIDRRGMNPIKDLKLIFDYYRIIKEFNPDIVLTYTSKPSIYGGFICGVLKVPYIVNNAGLMETTGFLEKLLYLMYKIGFSKASCIMCQNSVEEEVLNKILKGKVYTRLIPGSGVNLNEFAYQNYPANDSKIVFNFVARIVNIKGINEYIECAKKVHKEYPETMFAIYGNYDDECYIPLINIGVNEGYLEYFGELLDIRPAICRAHALIHPSYYEGMTNVVLEHSSSGRPCIGSDIPGVADAIDDGVTGYVFECKNVDSLVTKVKQFLHLNYEEKRMMGRNARTKMEKEFDRSMVTNIYLDEVNRILYKSKGKTS</sequence>
<proteinExistence type="predicted"/>
<dbReference type="InterPro" id="IPR028098">
    <property type="entry name" value="Glyco_trans_4-like_N"/>
</dbReference>
<dbReference type="EC" id="2.4.-.-" evidence="3"/>
<reference evidence="3 4" key="1">
    <citation type="submission" date="2008-12" db="EMBL/GenBank/DDBJ databases">
        <authorList>
            <person name="Fulton L."/>
            <person name="Clifton S."/>
            <person name="Fulton B."/>
            <person name="Xu J."/>
            <person name="Minx P."/>
            <person name="Pepin K.H."/>
            <person name="Johnson M."/>
            <person name="Bhonagiri V."/>
            <person name="Nash W.E."/>
            <person name="Mardis E.R."/>
            <person name="Wilson R.K."/>
        </authorList>
    </citation>
    <scope>NUCLEOTIDE SEQUENCE [LARGE SCALE GENOMIC DNA]</scope>
    <source>
        <strain evidence="3 4">DSM 12042</strain>
    </source>
</reference>
<evidence type="ECO:0000259" key="2">
    <source>
        <dbReference type="Pfam" id="PF13477"/>
    </source>
</evidence>
<keyword evidence="3" id="KW-0808">Transferase</keyword>
<dbReference type="RefSeq" id="WP_006058921.1">
    <property type="nucleotide sequence ID" value="NZ_GG657556.1"/>
</dbReference>
<dbReference type="Proteomes" id="UP000005950">
    <property type="component" value="Unassembled WGS sequence"/>
</dbReference>
<feature type="domain" description="Glycosyl transferase family 1" evidence="1">
    <location>
        <begin position="178"/>
        <end position="338"/>
    </location>
</feature>
<reference evidence="3 4" key="2">
    <citation type="submission" date="2009-02" db="EMBL/GenBank/DDBJ databases">
        <title>Draft genome sequence of Holdemania filiformis DSM 12042.</title>
        <authorList>
            <person name="Sudarsanam P."/>
            <person name="Ley R."/>
            <person name="Guruge J."/>
            <person name="Turnbaugh P.J."/>
            <person name="Mahowald M."/>
            <person name="Liep D."/>
            <person name="Gordon J."/>
        </authorList>
    </citation>
    <scope>NUCLEOTIDE SEQUENCE [LARGE SCALE GENOMIC DNA]</scope>
    <source>
        <strain evidence="3 4">DSM 12042</strain>
    </source>
</reference>
<dbReference type="SUPFAM" id="SSF53756">
    <property type="entry name" value="UDP-Glycosyltransferase/glycogen phosphorylase"/>
    <property type="match status" value="1"/>
</dbReference>
<dbReference type="InterPro" id="IPR001296">
    <property type="entry name" value="Glyco_trans_1"/>
</dbReference>
<dbReference type="OrthoDB" id="9806653at2"/>
<dbReference type="HOGENOM" id="CLU_009583_8_1_9"/>
<dbReference type="Pfam" id="PF00534">
    <property type="entry name" value="Glycos_transf_1"/>
    <property type="match status" value="1"/>
</dbReference>
<dbReference type="GO" id="GO:0016757">
    <property type="term" value="F:glycosyltransferase activity"/>
    <property type="evidence" value="ECO:0007669"/>
    <property type="project" value="UniProtKB-KW"/>
</dbReference>
<dbReference type="PANTHER" id="PTHR45947">
    <property type="entry name" value="SULFOQUINOVOSYL TRANSFERASE SQD2"/>
    <property type="match status" value="1"/>
</dbReference>
<accession>B9Y7D6</accession>
<dbReference type="CDD" id="cd03808">
    <property type="entry name" value="GT4_CapM-like"/>
    <property type="match status" value="1"/>
</dbReference>
<dbReference type="Pfam" id="PF13477">
    <property type="entry name" value="Glyco_trans_4_2"/>
    <property type="match status" value="1"/>
</dbReference>
<dbReference type="AlphaFoldDB" id="B9Y7D6"/>
<comment type="caution">
    <text evidence="3">The sequence shown here is derived from an EMBL/GenBank/DDBJ whole genome shotgun (WGS) entry which is preliminary data.</text>
</comment>
<dbReference type="PANTHER" id="PTHR45947:SF3">
    <property type="entry name" value="SULFOQUINOVOSYL TRANSFERASE SQD2"/>
    <property type="match status" value="1"/>
</dbReference>
<dbReference type="EMBL" id="ACCF01000096">
    <property type="protein sequence ID" value="EEF68094.1"/>
    <property type="molecule type" value="Genomic_DNA"/>
</dbReference>
<organism evidence="3 4">
    <name type="scientific">Holdemania filiformis DSM 12042</name>
    <dbReference type="NCBI Taxonomy" id="545696"/>
    <lineage>
        <taxon>Bacteria</taxon>
        <taxon>Bacillati</taxon>
        <taxon>Bacillota</taxon>
        <taxon>Erysipelotrichia</taxon>
        <taxon>Erysipelotrichales</taxon>
        <taxon>Erysipelotrichaceae</taxon>
        <taxon>Holdemania</taxon>
    </lineage>
</organism>
<dbReference type="Gene3D" id="3.40.50.2000">
    <property type="entry name" value="Glycogen Phosphorylase B"/>
    <property type="match status" value="2"/>
</dbReference>
<dbReference type="eggNOG" id="COG0438">
    <property type="taxonomic scope" value="Bacteria"/>
</dbReference>
<dbReference type="InterPro" id="IPR050194">
    <property type="entry name" value="Glycosyltransferase_grp1"/>
</dbReference>
<evidence type="ECO:0000313" key="3">
    <source>
        <dbReference type="EMBL" id="EEF68094.1"/>
    </source>
</evidence>
<gene>
    <name evidence="3" type="ORF">HOLDEFILI_01731</name>
</gene>
<feature type="domain" description="Glycosyltransferase subfamily 4-like N-terminal" evidence="2">
    <location>
        <begin position="3"/>
        <end position="144"/>
    </location>
</feature>
<name>B9Y7D6_9FIRM</name>